<dbReference type="PANTHER" id="PTHR33452:SF1">
    <property type="entry name" value="INNER MEMBRANE PROTEIN YPHA-RELATED"/>
    <property type="match status" value="1"/>
</dbReference>
<sequence length="140" mass="15057">MGRFFDRLQPFALLVLRLVLGAALISASWHKVIPHGGLHGNNLFSAIEKWNHYVMTLGMPAWLGTVSALSEFLGGFCILLGLLTRLFGALTTITLIVGIAKVTYPAYDASKYPLAIGVLALIATAFGAGMLSLDRRLGLE</sequence>
<keyword evidence="6 7" id="KW-0472">Membrane</keyword>
<keyword evidence="4 7" id="KW-0812">Transmembrane</keyword>
<dbReference type="OrthoDB" id="121353at2"/>
<feature type="transmembrane region" description="Helical" evidence="7">
    <location>
        <begin position="50"/>
        <end position="69"/>
    </location>
</feature>
<evidence type="ECO:0000256" key="5">
    <source>
        <dbReference type="ARBA" id="ARBA00022989"/>
    </source>
</evidence>
<dbReference type="PANTHER" id="PTHR33452">
    <property type="entry name" value="OXIDOREDUCTASE CATD-RELATED"/>
    <property type="match status" value="1"/>
</dbReference>
<comment type="subcellular location">
    <subcellularLocation>
        <location evidence="1">Cell membrane</location>
        <topology evidence="1">Multi-pass membrane protein</topology>
    </subcellularLocation>
</comment>
<gene>
    <name evidence="8" type="ORF">SAMN05444167_1410</name>
</gene>
<reference evidence="8 9" key="1">
    <citation type="submission" date="2016-10" db="EMBL/GenBank/DDBJ databases">
        <authorList>
            <person name="de Groot N.N."/>
        </authorList>
    </citation>
    <scope>NUCLEOTIDE SEQUENCE [LARGE SCALE GENOMIC DNA]</scope>
    <source>
        <strain evidence="8 9">GAS232</strain>
    </source>
</reference>
<feature type="transmembrane region" description="Helical" evidence="7">
    <location>
        <begin position="112"/>
        <end position="133"/>
    </location>
</feature>
<dbReference type="GO" id="GO:0005886">
    <property type="term" value="C:plasma membrane"/>
    <property type="evidence" value="ECO:0007669"/>
    <property type="project" value="UniProtKB-SubCell"/>
</dbReference>
<accession>A0A1G7IDI7</accession>
<evidence type="ECO:0000256" key="3">
    <source>
        <dbReference type="ARBA" id="ARBA00022475"/>
    </source>
</evidence>
<keyword evidence="9" id="KW-1185">Reference proteome</keyword>
<name>A0A1G7IDI7_9BACT</name>
<keyword evidence="5 7" id="KW-1133">Transmembrane helix</keyword>
<proteinExistence type="inferred from homology"/>
<evidence type="ECO:0000256" key="6">
    <source>
        <dbReference type="ARBA" id="ARBA00023136"/>
    </source>
</evidence>
<evidence type="ECO:0000313" key="9">
    <source>
        <dbReference type="Proteomes" id="UP000182427"/>
    </source>
</evidence>
<dbReference type="AlphaFoldDB" id="A0A1G7IDI7"/>
<evidence type="ECO:0000256" key="4">
    <source>
        <dbReference type="ARBA" id="ARBA00022692"/>
    </source>
</evidence>
<dbReference type="Proteomes" id="UP000182427">
    <property type="component" value="Chromosome I"/>
</dbReference>
<dbReference type="RefSeq" id="WP_083344514.1">
    <property type="nucleotide sequence ID" value="NZ_LT629690.1"/>
</dbReference>
<evidence type="ECO:0000256" key="2">
    <source>
        <dbReference type="ARBA" id="ARBA00006679"/>
    </source>
</evidence>
<comment type="similarity">
    <text evidence="2">Belongs to the DoxX family.</text>
</comment>
<evidence type="ECO:0000256" key="1">
    <source>
        <dbReference type="ARBA" id="ARBA00004651"/>
    </source>
</evidence>
<feature type="transmembrane region" description="Helical" evidence="7">
    <location>
        <begin position="12"/>
        <end position="30"/>
    </location>
</feature>
<protein>
    <submittedName>
        <fullName evidence="8">Putative oxidoreductase</fullName>
    </submittedName>
</protein>
<dbReference type="InterPro" id="IPR051907">
    <property type="entry name" value="DoxX-like_oxidoreductase"/>
</dbReference>
<evidence type="ECO:0000256" key="7">
    <source>
        <dbReference type="SAM" id="Phobius"/>
    </source>
</evidence>
<evidence type="ECO:0000313" key="8">
    <source>
        <dbReference type="EMBL" id="SDF10771.1"/>
    </source>
</evidence>
<organism evidence="8 9">
    <name type="scientific">Terriglobus roseus</name>
    <dbReference type="NCBI Taxonomy" id="392734"/>
    <lineage>
        <taxon>Bacteria</taxon>
        <taxon>Pseudomonadati</taxon>
        <taxon>Acidobacteriota</taxon>
        <taxon>Terriglobia</taxon>
        <taxon>Terriglobales</taxon>
        <taxon>Acidobacteriaceae</taxon>
        <taxon>Terriglobus</taxon>
    </lineage>
</organism>
<dbReference type="Pfam" id="PF07681">
    <property type="entry name" value="DoxX"/>
    <property type="match status" value="1"/>
</dbReference>
<dbReference type="EMBL" id="LT629690">
    <property type="protein sequence ID" value="SDF10771.1"/>
    <property type="molecule type" value="Genomic_DNA"/>
</dbReference>
<dbReference type="InterPro" id="IPR032808">
    <property type="entry name" value="DoxX"/>
</dbReference>
<feature type="transmembrane region" description="Helical" evidence="7">
    <location>
        <begin position="76"/>
        <end position="100"/>
    </location>
</feature>
<keyword evidence="3" id="KW-1003">Cell membrane</keyword>